<evidence type="ECO:0000313" key="1">
    <source>
        <dbReference type="EMBL" id="RAM37687.1"/>
    </source>
</evidence>
<dbReference type="Proteomes" id="UP000249166">
    <property type="component" value="Unassembled WGS sequence"/>
</dbReference>
<proteinExistence type="predicted"/>
<dbReference type="EMBL" id="QLNP01000067">
    <property type="protein sequence ID" value="RAM37687.1"/>
    <property type="molecule type" value="Genomic_DNA"/>
</dbReference>
<evidence type="ECO:0000313" key="2">
    <source>
        <dbReference type="Proteomes" id="UP000249166"/>
    </source>
</evidence>
<gene>
    <name evidence="1" type="ORF">DBZ45_08795</name>
</gene>
<accession>A0A328HGL0</accession>
<dbReference type="AlphaFoldDB" id="A0A328HGL0"/>
<comment type="caution">
    <text evidence="1">The sequence shown here is derived from an EMBL/GenBank/DDBJ whole genome shotgun (WGS) entry which is preliminary data.</text>
</comment>
<name>A0A328HGL0_ARTGO</name>
<protein>
    <submittedName>
        <fullName evidence="1">Uncharacterized protein</fullName>
    </submittedName>
</protein>
<organism evidence="1 2">
    <name type="scientific">Arthrobacter globiformis</name>
    <dbReference type="NCBI Taxonomy" id="1665"/>
    <lineage>
        <taxon>Bacteria</taxon>
        <taxon>Bacillati</taxon>
        <taxon>Actinomycetota</taxon>
        <taxon>Actinomycetes</taxon>
        <taxon>Micrococcales</taxon>
        <taxon>Micrococcaceae</taxon>
        <taxon>Arthrobacter</taxon>
    </lineage>
</organism>
<reference evidence="1 2" key="1">
    <citation type="submission" date="2018-04" db="EMBL/GenBank/DDBJ databases">
        <title>Bacteria isolated from cave deposits of Manipur.</title>
        <authorList>
            <person name="Sahoo D."/>
            <person name="Sarangthem I."/>
            <person name="Nandeibam J."/>
        </authorList>
    </citation>
    <scope>NUCLEOTIDE SEQUENCE [LARGE SCALE GENOMIC DNA]</scope>
    <source>
        <strain evidence="2">mrc11</strain>
    </source>
</reference>
<sequence length="125" mass="13586">MAACLLTGGGYDMHDHPQITAFLEAARILHADRYWQCGSFGEQVELLRALRDVLTEVCFQLDVHRVPPQAVLQICQDLAGPGIRDVPAAPSAGFMLMSYLDARIEHLIADSNDSGNTGAEGSRGY</sequence>